<evidence type="ECO:0000313" key="8">
    <source>
        <dbReference type="Proteomes" id="UP000032309"/>
    </source>
</evidence>
<dbReference type="PANTHER" id="PTHR28511:SF1">
    <property type="entry name" value="ENDONUCLEASE V"/>
    <property type="match status" value="1"/>
</dbReference>
<keyword evidence="6" id="KW-0460">Magnesium</keyword>
<keyword evidence="3 6" id="KW-0540">Nuclease</keyword>
<keyword evidence="2 6" id="KW-0963">Cytoplasm</keyword>
<keyword evidence="6" id="KW-0227">DNA damage</keyword>
<dbReference type="Pfam" id="PF04493">
    <property type="entry name" value="Endonuclease_5"/>
    <property type="match status" value="1"/>
</dbReference>
<accession>A0ABQ0JYJ4</accession>
<reference evidence="8" key="1">
    <citation type="journal article" date="2015" name="Genome Announc.">
        <title>Draft Genome Sequence of an Anaerobic Ammonium-Oxidizing Bacterium, "Candidatus Brocadia sinica".</title>
        <authorList>
            <person name="Oshiki M."/>
            <person name="Shinyako-Hata K."/>
            <person name="Satoh H."/>
            <person name="Okabe S."/>
        </authorList>
    </citation>
    <scope>NUCLEOTIDE SEQUENCE [LARGE SCALE GENOMIC DNA]</scope>
    <source>
        <strain evidence="8">JPN1</strain>
    </source>
</reference>
<proteinExistence type="inferred from homology"/>
<keyword evidence="6" id="KW-0479">Metal-binding</keyword>
<dbReference type="PANTHER" id="PTHR28511">
    <property type="entry name" value="ENDONUCLEASE V"/>
    <property type="match status" value="1"/>
</dbReference>
<evidence type="ECO:0000256" key="2">
    <source>
        <dbReference type="ARBA" id="ARBA00022490"/>
    </source>
</evidence>
<evidence type="ECO:0000256" key="5">
    <source>
        <dbReference type="ARBA" id="ARBA00022801"/>
    </source>
</evidence>
<evidence type="ECO:0000256" key="4">
    <source>
        <dbReference type="ARBA" id="ARBA00022759"/>
    </source>
</evidence>
<evidence type="ECO:0000256" key="1">
    <source>
        <dbReference type="ARBA" id="ARBA00004496"/>
    </source>
</evidence>
<comment type="cofactor">
    <cofactor evidence="6">
        <name>Mg(2+)</name>
        <dbReference type="ChEBI" id="CHEBI:18420"/>
    </cofactor>
</comment>
<keyword evidence="5 6" id="KW-0378">Hydrolase</keyword>
<organism evidence="7 8">
    <name type="scientific">Candidatus Brocadia sinica JPN1</name>
    <dbReference type="NCBI Taxonomy" id="1197129"/>
    <lineage>
        <taxon>Bacteria</taxon>
        <taxon>Pseudomonadati</taxon>
        <taxon>Planctomycetota</taxon>
        <taxon>Candidatus Brocadiia</taxon>
        <taxon>Candidatus Brocadiales</taxon>
        <taxon>Candidatus Brocadiaceae</taxon>
        <taxon>Candidatus Brocadia</taxon>
    </lineage>
</organism>
<dbReference type="EMBL" id="BAFN01000001">
    <property type="protein sequence ID" value="GAN33829.1"/>
    <property type="molecule type" value="Genomic_DNA"/>
</dbReference>
<feature type="binding site" evidence="6">
    <location>
        <position position="112"/>
    </location>
    <ligand>
        <name>Mg(2+)</name>
        <dbReference type="ChEBI" id="CHEBI:18420"/>
    </ligand>
</feature>
<comment type="catalytic activity">
    <reaction evidence="6">
        <text>Endonucleolytic cleavage at apurinic or apyrimidinic sites to products with a 5'-phosphate.</text>
        <dbReference type="EC" id="3.1.21.7"/>
    </reaction>
</comment>
<dbReference type="CDD" id="cd06559">
    <property type="entry name" value="Endonuclease_V"/>
    <property type="match status" value="1"/>
</dbReference>
<dbReference type="Proteomes" id="UP000032309">
    <property type="component" value="Unassembled WGS sequence"/>
</dbReference>
<dbReference type="HAMAP" id="MF_00801">
    <property type="entry name" value="Endonuclease_5"/>
    <property type="match status" value="1"/>
</dbReference>
<evidence type="ECO:0000313" key="7">
    <source>
        <dbReference type="EMBL" id="GAN33829.1"/>
    </source>
</evidence>
<feature type="site" description="Interaction with target DNA" evidence="6">
    <location>
        <position position="82"/>
    </location>
</feature>
<comment type="subcellular location">
    <subcellularLocation>
        <location evidence="1 6">Cytoplasm</location>
    </subcellularLocation>
</comment>
<gene>
    <name evidence="6" type="primary">nfi</name>
    <name evidence="7" type="ORF">BROSI_A2363</name>
</gene>
<dbReference type="EC" id="3.1.21.7" evidence="6"/>
<comment type="similarity">
    <text evidence="6">Belongs to the endonuclease V family.</text>
</comment>
<keyword evidence="8" id="KW-1185">Reference proteome</keyword>
<evidence type="ECO:0000256" key="6">
    <source>
        <dbReference type="HAMAP-Rule" id="MF_00801"/>
    </source>
</evidence>
<keyword evidence="4 6" id="KW-0255">Endonuclease</keyword>
<feature type="binding site" evidence="6">
    <location>
        <position position="43"/>
    </location>
    <ligand>
        <name>Mg(2+)</name>
        <dbReference type="ChEBI" id="CHEBI:18420"/>
    </ligand>
</feature>
<dbReference type="InterPro" id="IPR007581">
    <property type="entry name" value="Endonuclease-V"/>
</dbReference>
<sequence>MKFNRLHPWCVDYKKAVQIQDTLRDLLILKKTTGKICTIAGADVSYDKHSDRFFAGVVVFTFGKQLEKIEESTAVGKAGFPYIPGLLSFREAPILLKAFKKLRNNPDVILFDGQGIAHPRYFGLASHMGLILDTPSIGCAKSRLVGEYRCVKNIAGEYSKLFYKNKVVGAVLRTKANTNPIFVSPGHKADLPFAIRIALKTCRGYRIPEPIRHAHLLVNKVRRKLAIHVPAAPVNEQYN</sequence>
<dbReference type="RefSeq" id="WP_052563905.1">
    <property type="nucleotide sequence ID" value="NZ_BAFN01000001.1"/>
</dbReference>
<protein>
    <recommendedName>
        <fullName evidence="6">Endonuclease V</fullName>
        <ecNumber evidence="6">3.1.21.7</ecNumber>
    </recommendedName>
    <alternativeName>
        <fullName evidence="6">Deoxyinosine 3'endonuclease</fullName>
    </alternativeName>
    <alternativeName>
        <fullName evidence="6">Deoxyribonuclease V</fullName>
        <shortName evidence="6">DNase V</shortName>
    </alternativeName>
</protein>
<comment type="caution">
    <text evidence="7">The sequence shown here is derived from an EMBL/GenBank/DDBJ whole genome shotgun (WGS) entry which is preliminary data.</text>
</comment>
<comment type="function">
    <text evidence="6">DNA repair enzyme involved in the repair of deaminated bases. Selectively cleaves double-stranded DNA at the second phosphodiester bond 3' to a deoxyinosine leaving behind the intact lesion on the nicked DNA.</text>
</comment>
<keyword evidence="6" id="KW-0234">DNA repair</keyword>
<dbReference type="NCBIfam" id="NF008629">
    <property type="entry name" value="PRK11617.1"/>
    <property type="match status" value="1"/>
</dbReference>
<dbReference type="Gene3D" id="3.30.2170.10">
    <property type="entry name" value="archaeoglobus fulgidus dsm 4304 superfamily"/>
    <property type="match status" value="1"/>
</dbReference>
<name>A0ABQ0JYJ4_9BACT</name>
<evidence type="ECO:0000256" key="3">
    <source>
        <dbReference type="ARBA" id="ARBA00022722"/>
    </source>
</evidence>